<gene>
    <name evidence="2" type="ORF">Slati_0019700</name>
</gene>
<organism evidence="2">
    <name type="scientific">Sesamum latifolium</name>
    <dbReference type="NCBI Taxonomy" id="2727402"/>
    <lineage>
        <taxon>Eukaryota</taxon>
        <taxon>Viridiplantae</taxon>
        <taxon>Streptophyta</taxon>
        <taxon>Embryophyta</taxon>
        <taxon>Tracheophyta</taxon>
        <taxon>Spermatophyta</taxon>
        <taxon>Magnoliopsida</taxon>
        <taxon>eudicotyledons</taxon>
        <taxon>Gunneridae</taxon>
        <taxon>Pentapetalae</taxon>
        <taxon>asterids</taxon>
        <taxon>lamiids</taxon>
        <taxon>Lamiales</taxon>
        <taxon>Pedaliaceae</taxon>
        <taxon>Sesamum</taxon>
    </lineage>
</organism>
<feature type="region of interest" description="Disordered" evidence="1">
    <location>
        <begin position="30"/>
        <end position="54"/>
    </location>
</feature>
<dbReference type="EMBL" id="JACGWN010000001">
    <property type="protein sequence ID" value="KAL0461321.1"/>
    <property type="molecule type" value="Genomic_DNA"/>
</dbReference>
<feature type="compositionally biased region" description="Low complexity" evidence="1">
    <location>
        <begin position="30"/>
        <end position="46"/>
    </location>
</feature>
<evidence type="ECO:0000256" key="1">
    <source>
        <dbReference type="SAM" id="MobiDB-lite"/>
    </source>
</evidence>
<sequence length="122" mass="11991">MLQASHCGGISQGSGEGTLCLLPAGGIGTGISSSSSPSRASASGSGATRGGAATGTCSRRAAATTCWMALSNAGDSSSVEVSEEVLRRGMSATGSVTLRGRGAGGRQQGWSLYLRGTRVPLL</sequence>
<reference evidence="2" key="2">
    <citation type="journal article" date="2024" name="Plant">
        <title>Genomic evolution and insights into agronomic trait innovations of Sesamum species.</title>
        <authorList>
            <person name="Miao H."/>
            <person name="Wang L."/>
            <person name="Qu L."/>
            <person name="Liu H."/>
            <person name="Sun Y."/>
            <person name="Le M."/>
            <person name="Wang Q."/>
            <person name="Wei S."/>
            <person name="Zheng Y."/>
            <person name="Lin W."/>
            <person name="Duan Y."/>
            <person name="Cao H."/>
            <person name="Xiong S."/>
            <person name="Wang X."/>
            <person name="Wei L."/>
            <person name="Li C."/>
            <person name="Ma Q."/>
            <person name="Ju M."/>
            <person name="Zhao R."/>
            <person name="Li G."/>
            <person name="Mu C."/>
            <person name="Tian Q."/>
            <person name="Mei H."/>
            <person name="Zhang T."/>
            <person name="Gao T."/>
            <person name="Zhang H."/>
        </authorList>
    </citation>
    <scope>NUCLEOTIDE SEQUENCE</scope>
    <source>
        <strain evidence="2">KEN1</strain>
    </source>
</reference>
<name>A0AAW2Y671_9LAMI</name>
<accession>A0AAW2Y671</accession>
<protein>
    <submittedName>
        <fullName evidence="2">Uncharacterized protein</fullName>
    </submittedName>
</protein>
<comment type="caution">
    <text evidence="2">The sequence shown here is derived from an EMBL/GenBank/DDBJ whole genome shotgun (WGS) entry which is preliminary data.</text>
</comment>
<proteinExistence type="predicted"/>
<evidence type="ECO:0000313" key="2">
    <source>
        <dbReference type="EMBL" id="KAL0461321.1"/>
    </source>
</evidence>
<dbReference type="AlphaFoldDB" id="A0AAW2Y671"/>
<reference evidence="2" key="1">
    <citation type="submission" date="2020-06" db="EMBL/GenBank/DDBJ databases">
        <authorList>
            <person name="Li T."/>
            <person name="Hu X."/>
            <person name="Zhang T."/>
            <person name="Song X."/>
            <person name="Zhang H."/>
            <person name="Dai N."/>
            <person name="Sheng W."/>
            <person name="Hou X."/>
            <person name="Wei L."/>
        </authorList>
    </citation>
    <scope>NUCLEOTIDE SEQUENCE</scope>
    <source>
        <strain evidence="2">KEN1</strain>
        <tissue evidence="2">Leaf</tissue>
    </source>
</reference>